<keyword evidence="4 7" id="KW-0418">Kinase</keyword>
<dbReference type="Gene3D" id="3.40.1190.20">
    <property type="match status" value="1"/>
</dbReference>
<keyword evidence="2" id="KW-0808">Transferase</keyword>
<organism evidence="7 8">
    <name type="scientific">Clostridium perfringens</name>
    <dbReference type="NCBI Taxonomy" id="1502"/>
    <lineage>
        <taxon>Bacteria</taxon>
        <taxon>Bacillati</taxon>
        <taxon>Bacillota</taxon>
        <taxon>Clostridia</taxon>
        <taxon>Eubacteriales</taxon>
        <taxon>Clostridiaceae</taxon>
        <taxon>Clostridium</taxon>
    </lineage>
</organism>
<keyword evidence="5" id="KW-0067">ATP-binding</keyword>
<evidence type="ECO:0000256" key="4">
    <source>
        <dbReference type="ARBA" id="ARBA00022777"/>
    </source>
</evidence>
<evidence type="ECO:0000313" key="7">
    <source>
        <dbReference type="EMBL" id="MDZ7542868.1"/>
    </source>
</evidence>
<evidence type="ECO:0000256" key="1">
    <source>
        <dbReference type="ARBA" id="ARBA00012104"/>
    </source>
</evidence>
<dbReference type="GO" id="GO:0008478">
    <property type="term" value="F:pyridoxal kinase activity"/>
    <property type="evidence" value="ECO:0007669"/>
    <property type="project" value="UniProtKB-EC"/>
</dbReference>
<dbReference type="PANTHER" id="PTHR10534">
    <property type="entry name" value="PYRIDOXAL KINASE"/>
    <property type="match status" value="1"/>
</dbReference>
<evidence type="ECO:0000256" key="3">
    <source>
        <dbReference type="ARBA" id="ARBA00022741"/>
    </source>
</evidence>
<dbReference type="EC" id="2.7.1.35" evidence="1"/>
<feature type="domain" description="Pyridoxamine kinase/Phosphomethylpyrimidine kinase" evidence="6">
    <location>
        <begin position="48"/>
        <end position="182"/>
    </location>
</feature>
<keyword evidence="3" id="KW-0547">Nucleotide-binding</keyword>
<dbReference type="GO" id="GO:0009443">
    <property type="term" value="P:pyridoxal 5'-phosphate salvage"/>
    <property type="evidence" value="ECO:0007669"/>
    <property type="project" value="InterPro"/>
</dbReference>
<name>A0AAW9KEK4_CLOPF</name>
<sequence>MKRVAVIHDLCVLGKAALTNIVPILSVSGLEVCPIPILTLSTHTGGFGPPAIQNMNNFFYELINHYKILDIKFNGIFIGYLGNEENLHNSINFINNFGDKNDIPILFDPICGDDGKLYSNFDSSYVDNIRTFIKFANIITPNYTEACLLSRNQYKNKVSDNDIYKICIELASVGAKTIIITSVPVNE</sequence>
<reference evidence="7" key="1">
    <citation type="submission" date="2019-11" db="EMBL/GenBank/DDBJ databases">
        <title>Characterization of Clostridium perfringens isolates from swine manure treated agricultural soils.</title>
        <authorList>
            <person name="Wushke S.T."/>
        </authorList>
    </citation>
    <scope>NUCLEOTIDE SEQUENCE</scope>
    <source>
        <strain evidence="7">X62</strain>
    </source>
</reference>
<dbReference type="Pfam" id="PF08543">
    <property type="entry name" value="Phos_pyr_kin"/>
    <property type="match status" value="1"/>
</dbReference>
<dbReference type="GO" id="GO:0005524">
    <property type="term" value="F:ATP binding"/>
    <property type="evidence" value="ECO:0007669"/>
    <property type="project" value="UniProtKB-KW"/>
</dbReference>
<dbReference type="PANTHER" id="PTHR10534:SF2">
    <property type="entry name" value="PYRIDOXAL KINASE"/>
    <property type="match status" value="1"/>
</dbReference>
<dbReference type="GO" id="GO:0005829">
    <property type="term" value="C:cytosol"/>
    <property type="evidence" value="ECO:0007669"/>
    <property type="project" value="TreeGrafter"/>
</dbReference>
<dbReference type="InterPro" id="IPR013749">
    <property type="entry name" value="PM/HMP-P_kinase-1"/>
</dbReference>
<dbReference type="EMBL" id="WNUR01000564">
    <property type="protein sequence ID" value="MDZ7542868.1"/>
    <property type="molecule type" value="Genomic_DNA"/>
</dbReference>
<protein>
    <recommendedName>
        <fullName evidence="1">pyridoxal kinase</fullName>
        <ecNumber evidence="1">2.7.1.35</ecNumber>
    </recommendedName>
</protein>
<evidence type="ECO:0000313" key="8">
    <source>
        <dbReference type="Proteomes" id="UP001288944"/>
    </source>
</evidence>
<comment type="caution">
    <text evidence="7">The sequence shown here is derived from an EMBL/GenBank/DDBJ whole genome shotgun (WGS) entry which is preliminary data.</text>
</comment>
<feature type="non-terminal residue" evidence="7">
    <location>
        <position position="187"/>
    </location>
</feature>
<accession>A0AAW9KEK4</accession>
<gene>
    <name evidence="7" type="ORF">GNF83_17110</name>
</gene>
<proteinExistence type="predicted"/>
<evidence type="ECO:0000256" key="5">
    <source>
        <dbReference type="ARBA" id="ARBA00022840"/>
    </source>
</evidence>
<dbReference type="InterPro" id="IPR004625">
    <property type="entry name" value="PyrdxlKinase"/>
</dbReference>
<dbReference type="Proteomes" id="UP001288944">
    <property type="component" value="Unassembled WGS sequence"/>
</dbReference>
<evidence type="ECO:0000256" key="2">
    <source>
        <dbReference type="ARBA" id="ARBA00022679"/>
    </source>
</evidence>
<dbReference type="InterPro" id="IPR029056">
    <property type="entry name" value="Ribokinase-like"/>
</dbReference>
<dbReference type="SUPFAM" id="SSF53613">
    <property type="entry name" value="Ribokinase-like"/>
    <property type="match status" value="1"/>
</dbReference>
<dbReference type="AlphaFoldDB" id="A0AAW9KEK4"/>
<evidence type="ECO:0000259" key="6">
    <source>
        <dbReference type="Pfam" id="PF08543"/>
    </source>
</evidence>